<evidence type="ECO:0000256" key="4">
    <source>
        <dbReference type="SAM" id="MobiDB-lite"/>
    </source>
</evidence>
<dbReference type="Proteomes" id="UP000030764">
    <property type="component" value="Unassembled WGS sequence"/>
</dbReference>
<proteinExistence type="inferred from homology"/>
<name>A0A085NU96_9BILA</name>
<dbReference type="GO" id="GO:0044782">
    <property type="term" value="P:cilium organization"/>
    <property type="evidence" value="ECO:0007669"/>
    <property type="project" value="TreeGrafter"/>
</dbReference>
<feature type="region of interest" description="Disordered" evidence="4">
    <location>
        <begin position="420"/>
        <end position="446"/>
    </location>
</feature>
<dbReference type="Proteomes" id="UP000030758">
    <property type="component" value="Unassembled WGS sequence"/>
</dbReference>
<dbReference type="GO" id="GO:0005929">
    <property type="term" value="C:cilium"/>
    <property type="evidence" value="ECO:0007669"/>
    <property type="project" value="TreeGrafter"/>
</dbReference>
<dbReference type="PANTHER" id="PTHR21501:SF1">
    <property type="entry name" value="PROTEIN FAM-161"/>
    <property type="match status" value="1"/>
</dbReference>
<feature type="compositionally biased region" description="Basic residues" evidence="4">
    <location>
        <begin position="266"/>
        <end position="275"/>
    </location>
</feature>
<feature type="region of interest" description="Disordered" evidence="4">
    <location>
        <begin position="1"/>
        <end position="23"/>
    </location>
</feature>
<gene>
    <name evidence="5" type="ORF">M513_00172</name>
    <name evidence="6" type="ORF">M514_00172</name>
</gene>
<comment type="similarity">
    <text evidence="1">Belongs to the FAM161 family.</text>
</comment>
<feature type="region of interest" description="Disordered" evidence="4">
    <location>
        <begin position="252"/>
        <end position="278"/>
    </location>
</feature>
<evidence type="ECO:0000313" key="7">
    <source>
        <dbReference type="Proteomes" id="UP000030764"/>
    </source>
</evidence>
<dbReference type="Pfam" id="PF10595">
    <property type="entry name" value="FAM161A_B"/>
    <property type="match status" value="1"/>
</dbReference>
<feature type="coiled-coil region" evidence="3">
    <location>
        <begin position="295"/>
        <end position="341"/>
    </location>
</feature>
<evidence type="ECO:0000256" key="3">
    <source>
        <dbReference type="SAM" id="Coils"/>
    </source>
</evidence>
<dbReference type="GO" id="GO:0005856">
    <property type="term" value="C:cytoskeleton"/>
    <property type="evidence" value="ECO:0007669"/>
    <property type="project" value="UniProtKB-ARBA"/>
</dbReference>
<evidence type="ECO:0000313" key="6">
    <source>
        <dbReference type="EMBL" id="KFD73042.1"/>
    </source>
</evidence>
<reference evidence="6 7" key="1">
    <citation type="journal article" date="2014" name="Nat. Genet.">
        <title>Genome and transcriptome of the porcine whipworm Trichuris suis.</title>
        <authorList>
            <person name="Jex A.R."/>
            <person name="Nejsum P."/>
            <person name="Schwarz E.M."/>
            <person name="Hu L."/>
            <person name="Young N.D."/>
            <person name="Hall R.S."/>
            <person name="Korhonen P.K."/>
            <person name="Liao S."/>
            <person name="Thamsborg S."/>
            <person name="Xia J."/>
            <person name="Xu P."/>
            <person name="Wang S."/>
            <person name="Scheerlinck J.P."/>
            <person name="Hofmann A."/>
            <person name="Sternberg P.W."/>
            <person name="Wang J."/>
            <person name="Gasser R.B."/>
        </authorList>
    </citation>
    <scope>NUCLEOTIDE SEQUENCE [LARGE SCALE GENOMIC DNA]</scope>
    <source>
        <strain evidence="6">DCEP-RM93F</strain>
        <strain evidence="5">DCEP-RM93M</strain>
    </source>
</reference>
<keyword evidence="7" id="KW-1185">Reference proteome</keyword>
<sequence>MEESKQILSSPELPVNKREAGRKRTCTVPEPFKMTIREETTPIKALYAKRFTDELLENQRRQEAADRAKAHFRAGTVPPSTFLPIYEQMEVCRLDRRQFAAMHSKELLANIVKPFKFSEPSAPTLHQRRCRSAPACRNPGFPCASTFPIGQEKVEPSGTKLDKGLQRSEEQLRVAKPPTRETHEVLKAQKTTLRHQRICAPPPLKFQPKIHRQVPDFNVLQRKFQQKLNAVKLKNSQVVTVRPFNLRTSMVKSGAGSEHATSHQRNAQKKTKLARSRSVPTFENYPAVDLTKTFNRTTRLRIRNAQQRRKDLESRAQCRCNDEREAMLAELKDQVQRIVTEERIKHSLAQMEKRKQLKTDSAILKNWYSEKLLDLKKRVFSGPTLLERQKMLIAKQSLESRFKEILKEAGVDQSLLSSATVWGSDSSGDSDKPIEWESHSGDQSLE</sequence>
<evidence type="ECO:0000256" key="1">
    <source>
        <dbReference type="ARBA" id="ARBA00006663"/>
    </source>
</evidence>
<keyword evidence="2 3" id="KW-0175">Coiled coil</keyword>
<organism evidence="6">
    <name type="scientific">Trichuris suis</name>
    <name type="common">pig whipworm</name>
    <dbReference type="NCBI Taxonomy" id="68888"/>
    <lineage>
        <taxon>Eukaryota</taxon>
        <taxon>Metazoa</taxon>
        <taxon>Ecdysozoa</taxon>
        <taxon>Nematoda</taxon>
        <taxon>Enoplea</taxon>
        <taxon>Dorylaimia</taxon>
        <taxon>Trichinellida</taxon>
        <taxon>Trichuridae</taxon>
        <taxon>Trichuris</taxon>
    </lineage>
</organism>
<dbReference type="AlphaFoldDB" id="A0A085NU96"/>
<dbReference type="InterPro" id="IPR051655">
    <property type="entry name" value="FAM161"/>
</dbReference>
<evidence type="ECO:0000313" key="5">
    <source>
        <dbReference type="EMBL" id="KFD59009.1"/>
    </source>
</evidence>
<accession>A0A085NU96</accession>
<dbReference type="InterPro" id="IPR019579">
    <property type="entry name" value="FAM161A/B"/>
</dbReference>
<dbReference type="EMBL" id="KL363182">
    <property type="protein sequence ID" value="KFD59009.1"/>
    <property type="molecule type" value="Genomic_DNA"/>
</dbReference>
<dbReference type="EMBL" id="KL367475">
    <property type="protein sequence ID" value="KFD73042.1"/>
    <property type="molecule type" value="Genomic_DNA"/>
</dbReference>
<dbReference type="PANTHER" id="PTHR21501">
    <property type="entry name" value="PROTEIN FAM-161"/>
    <property type="match status" value="1"/>
</dbReference>
<evidence type="ECO:0000256" key="2">
    <source>
        <dbReference type="ARBA" id="ARBA00023054"/>
    </source>
</evidence>
<protein>
    <submittedName>
        <fullName evidence="6">Uncharacterized protein</fullName>
    </submittedName>
</protein>
<feature type="compositionally biased region" description="Basic and acidic residues" evidence="4">
    <location>
        <begin position="429"/>
        <end position="440"/>
    </location>
</feature>